<accession>O51794</accession>
<organism evidence="2">
    <name type="scientific">Cupriavidus metallidurans</name>
    <dbReference type="NCBI Taxonomy" id="119219"/>
    <lineage>
        <taxon>Bacteria</taxon>
        <taxon>Pseudomonadati</taxon>
        <taxon>Pseudomonadota</taxon>
        <taxon>Betaproteobacteria</taxon>
        <taxon>Burkholderiales</taxon>
        <taxon>Burkholderiaceae</taxon>
        <taxon>Cupriavidus</taxon>
    </lineage>
</organism>
<reference evidence="2" key="1">
    <citation type="journal article" date="1999" name="J. Bacteriol.">
        <title>Transcriptional organization of the czc heavy-metal homeostasis determinant from Alcaligenes eutrophus.</title>
        <authorList>
            <person name="Grosse C."/>
            <person name="Grass G."/>
            <person name="Anton A."/>
            <person name="Franke S."/>
            <person name="Navarrete Santos A."/>
            <person name="Lawley B."/>
            <person name="Brown L."/>
            <person name="Nies D.H."/>
        </authorList>
    </citation>
    <scope>NUCLEOTIDE SEQUENCE</scope>
    <source>
        <strain evidence="2">CH34</strain>
    </source>
</reference>
<sequence length="97" mass="10912">MLDLPCRGNVHINHGDRSPCGVAGPSRQRASDFPPEVSQMGVPGRTLYEEVFAVFERACQESDFELAEDLLLALEAMDRRQEAHRQLDRAYLLLADL</sequence>
<dbReference type="AlphaFoldDB" id="O51794"/>
<evidence type="ECO:0000256" key="1">
    <source>
        <dbReference type="SAM" id="MobiDB-lite"/>
    </source>
</evidence>
<name>O51794_9BURK</name>
<proteinExistence type="predicted"/>
<feature type="region of interest" description="Disordered" evidence="1">
    <location>
        <begin position="15"/>
        <end position="38"/>
    </location>
</feature>
<dbReference type="EMBL" id="AJ001159">
    <property type="protein sequence ID" value="CAA04560.1"/>
    <property type="molecule type" value="Genomic_DNA"/>
</dbReference>
<protein>
    <submittedName>
        <fullName evidence="2">Uncharacterized protein</fullName>
    </submittedName>
</protein>
<evidence type="ECO:0000313" key="2">
    <source>
        <dbReference type="EMBL" id="CAA04560.1"/>
    </source>
</evidence>